<sequence>MRWGARRACRQGATRKSLEFGKMWSRHRAENCIAGVKQFRHPDVGEFELAFEVLTPLDDSGHRVLMYTAPEHSDGAAERLALRGRDDETTVHATARVQR</sequence>
<organism evidence="2 3">
    <name type="scientific">Curtobacterium pusillum</name>
    <dbReference type="NCBI Taxonomy" id="69373"/>
    <lineage>
        <taxon>Bacteria</taxon>
        <taxon>Bacillati</taxon>
        <taxon>Actinomycetota</taxon>
        <taxon>Actinomycetes</taxon>
        <taxon>Micrococcales</taxon>
        <taxon>Microbacteriaceae</taxon>
        <taxon>Curtobacterium</taxon>
    </lineage>
</organism>
<dbReference type="Proteomes" id="UP000573001">
    <property type="component" value="Unassembled WGS sequence"/>
</dbReference>
<evidence type="ECO:0000259" key="1">
    <source>
        <dbReference type="Pfam" id="PF17765"/>
    </source>
</evidence>
<name>A0ABX2MH55_9MICO</name>
<dbReference type="Gene3D" id="3.30.450.180">
    <property type="match status" value="1"/>
</dbReference>
<feature type="domain" description="MmyB-like transcription regulator ligand binding" evidence="1">
    <location>
        <begin position="14"/>
        <end position="81"/>
    </location>
</feature>
<gene>
    <name evidence="2" type="ORF">HP507_14345</name>
</gene>
<proteinExistence type="predicted"/>
<dbReference type="InterPro" id="IPR041413">
    <property type="entry name" value="MLTR_LBD"/>
</dbReference>
<comment type="caution">
    <text evidence="2">The sequence shown here is derived from an EMBL/GenBank/DDBJ whole genome shotgun (WGS) entry which is preliminary data.</text>
</comment>
<dbReference type="EMBL" id="JABMCE010000084">
    <property type="protein sequence ID" value="NUU15011.1"/>
    <property type="molecule type" value="Genomic_DNA"/>
</dbReference>
<keyword evidence="3" id="KW-1185">Reference proteome</keyword>
<dbReference type="RefSeq" id="WP_175352465.1">
    <property type="nucleotide sequence ID" value="NZ_BAAAWQ010000001.1"/>
</dbReference>
<protein>
    <recommendedName>
        <fullName evidence="1">MmyB-like transcription regulator ligand binding domain-containing protein</fullName>
    </recommendedName>
</protein>
<accession>A0ABX2MH55</accession>
<reference evidence="2 3" key="1">
    <citation type="submission" date="2020-05" db="EMBL/GenBank/DDBJ databases">
        <title>Genome Sequencing of Type Strains.</title>
        <authorList>
            <person name="Lemaire J.F."/>
            <person name="Inderbitzin P."/>
            <person name="Gregorio O.A."/>
            <person name="Collins S.B."/>
            <person name="Wespe N."/>
            <person name="Knight-Connoni V."/>
        </authorList>
    </citation>
    <scope>NUCLEOTIDE SEQUENCE [LARGE SCALE GENOMIC DNA]</scope>
    <source>
        <strain evidence="2 3">ATCC 19096</strain>
    </source>
</reference>
<evidence type="ECO:0000313" key="2">
    <source>
        <dbReference type="EMBL" id="NUU15011.1"/>
    </source>
</evidence>
<dbReference type="Pfam" id="PF17765">
    <property type="entry name" value="MLTR_LBD"/>
    <property type="match status" value="1"/>
</dbReference>
<evidence type="ECO:0000313" key="3">
    <source>
        <dbReference type="Proteomes" id="UP000573001"/>
    </source>
</evidence>